<feature type="binding site" evidence="12">
    <location>
        <position position="222"/>
    </location>
    <ligand>
        <name>[2Fe-2S] cluster</name>
        <dbReference type="ChEBI" id="CHEBI:190135"/>
    </ligand>
</feature>
<dbReference type="EMBL" id="DSUJ01000008">
    <property type="protein sequence ID" value="HFI91246.1"/>
    <property type="molecule type" value="Genomic_DNA"/>
</dbReference>
<dbReference type="Gene3D" id="2.10.240.10">
    <property type="entry name" value="Dihydroorotate dehydrogenase, electron transfer subunit"/>
    <property type="match status" value="1"/>
</dbReference>
<dbReference type="InterPro" id="IPR050353">
    <property type="entry name" value="PyrK_electron_transfer"/>
</dbReference>
<evidence type="ECO:0000256" key="6">
    <source>
        <dbReference type="ARBA" id="ARBA00022827"/>
    </source>
</evidence>
<evidence type="ECO:0000256" key="1">
    <source>
        <dbReference type="ARBA" id="ARBA00006422"/>
    </source>
</evidence>
<sequence>MLIVNSPVQEIKEIQKDIFIQKIYSPEIARQIKPGQFLNIRVSETVFPLLRRPFSICDVEGDFIFIMFNIFGEGTKILSHKHPGDTVDILGPLGNGFNLNDDFETAIIVAGGLGSAPFPFLIRLLKEKKEILSFVGGRSKDDVITYNFLNAQTATDDGSLGFKGNVVQLFEKNLDKLKQKKIKVFGCGPNAMLRALKEVCINNNINCEVSTECAMACGFGICQGCPIESTQHSDKFLLVCKDGPVFNVKDVII</sequence>
<evidence type="ECO:0000256" key="12">
    <source>
        <dbReference type="PIRSR" id="PIRSR006816-2"/>
    </source>
</evidence>
<evidence type="ECO:0000256" key="7">
    <source>
        <dbReference type="ARBA" id="ARBA00022982"/>
    </source>
</evidence>
<dbReference type="GO" id="GO:0046872">
    <property type="term" value="F:metal ion binding"/>
    <property type="evidence" value="ECO:0007669"/>
    <property type="project" value="UniProtKB-KW"/>
</dbReference>
<dbReference type="PROSITE" id="PS51384">
    <property type="entry name" value="FAD_FR"/>
    <property type="match status" value="1"/>
</dbReference>
<comment type="caution">
    <text evidence="14">The sequence shown here is derived from an EMBL/GenBank/DDBJ whole genome shotgun (WGS) entry which is preliminary data.</text>
</comment>
<dbReference type="GO" id="GO:0050660">
    <property type="term" value="F:flavin adenine dinucleotide binding"/>
    <property type="evidence" value="ECO:0007669"/>
    <property type="project" value="InterPro"/>
</dbReference>
<feature type="binding site" evidence="11">
    <location>
        <begin position="52"/>
        <end position="55"/>
    </location>
    <ligand>
        <name>FAD</name>
        <dbReference type="ChEBI" id="CHEBI:57692"/>
    </ligand>
</feature>
<feature type="binding site" evidence="11">
    <location>
        <begin position="74"/>
        <end position="75"/>
    </location>
    <ligand>
        <name>FAD</name>
        <dbReference type="ChEBI" id="CHEBI:57692"/>
    </ligand>
</feature>
<dbReference type="PIRSF" id="PIRSF006816">
    <property type="entry name" value="Cyc3_hyd_g"/>
    <property type="match status" value="1"/>
</dbReference>
<dbReference type="SUPFAM" id="SSF52343">
    <property type="entry name" value="Ferredoxin reductase-like, C-terminal NADP-linked domain"/>
    <property type="match status" value="1"/>
</dbReference>
<dbReference type="GO" id="GO:0051537">
    <property type="term" value="F:2 iron, 2 sulfur cluster binding"/>
    <property type="evidence" value="ECO:0007669"/>
    <property type="project" value="UniProtKB-KW"/>
</dbReference>
<dbReference type="Gene3D" id="2.40.30.10">
    <property type="entry name" value="Translation factors"/>
    <property type="match status" value="1"/>
</dbReference>
<evidence type="ECO:0000313" key="14">
    <source>
        <dbReference type="EMBL" id="HFI91246.1"/>
    </source>
</evidence>
<feature type="domain" description="FAD-binding FR-type" evidence="13">
    <location>
        <begin position="1"/>
        <end position="99"/>
    </location>
</feature>
<protein>
    <submittedName>
        <fullName evidence="14">Dihydroorotate dehydrogenase electron transfer subunit</fullName>
    </submittedName>
</protein>
<dbReference type="InterPro" id="IPR019480">
    <property type="entry name" value="Dihydroorotate_DH_Fe-S-bd"/>
</dbReference>
<dbReference type="InterPro" id="IPR017927">
    <property type="entry name" value="FAD-bd_FR_type"/>
</dbReference>
<keyword evidence="8 12" id="KW-0408">Iron</keyword>
<dbReference type="GO" id="GO:0006221">
    <property type="term" value="P:pyrimidine nucleotide biosynthetic process"/>
    <property type="evidence" value="ECO:0007669"/>
    <property type="project" value="InterPro"/>
</dbReference>
<dbReference type="Pfam" id="PF10418">
    <property type="entry name" value="DHODB_Fe-S_bind"/>
    <property type="match status" value="1"/>
</dbReference>
<dbReference type="CDD" id="cd06218">
    <property type="entry name" value="DHOD_e_trans"/>
    <property type="match status" value="1"/>
</dbReference>
<comment type="cofactor">
    <cofactor evidence="11">
        <name>FAD</name>
        <dbReference type="ChEBI" id="CHEBI:57692"/>
    </cofactor>
    <text evidence="11">Binds 1 FAD per subunit.</text>
</comment>
<organism evidence="14">
    <name type="scientific">Ignavibacterium album</name>
    <dbReference type="NCBI Taxonomy" id="591197"/>
    <lineage>
        <taxon>Bacteria</taxon>
        <taxon>Pseudomonadati</taxon>
        <taxon>Ignavibacteriota</taxon>
        <taxon>Ignavibacteria</taxon>
        <taxon>Ignavibacteriales</taxon>
        <taxon>Ignavibacteriaceae</taxon>
        <taxon>Ignavibacterium</taxon>
    </lineage>
</organism>
<dbReference type="Gene3D" id="3.40.50.80">
    <property type="entry name" value="Nucleotide-binding domain of ferredoxin-NADP reductase (FNR) module"/>
    <property type="match status" value="1"/>
</dbReference>
<proteinExistence type="inferred from homology"/>
<dbReference type="InterPro" id="IPR017938">
    <property type="entry name" value="Riboflavin_synthase-like_b-brl"/>
</dbReference>
<evidence type="ECO:0000256" key="9">
    <source>
        <dbReference type="ARBA" id="ARBA00023014"/>
    </source>
</evidence>
<evidence type="ECO:0000256" key="2">
    <source>
        <dbReference type="ARBA" id="ARBA00022448"/>
    </source>
</evidence>
<feature type="binding site" evidence="12">
    <location>
        <position position="217"/>
    </location>
    <ligand>
        <name>[2Fe-2S] cluster</name>
        <dbReference type="ChEBI" id="CHEBI:190135"/>
    </ligand>
</feature>
<dbReference type="InterPro" id="IPR012165">
    <property type="entry name" value="Cyt_c3_hydrogenase_gsu"/>
</dbReference>
<keyword evidence="3 11" id="KW-0285">Flavoprotein</keyword>
<comment type="cofactor">
    <cofactor evidence="12">
        <name>[2Fe-2S] cluster</name>
        <dbReference type="ChEBI" id="CHEBI:190135"/>
    </cofactor>
    <text evidence="12">Binds 1 [2Fe-2S] cluster per subunit.</text>
</comment>
<reference evidence="14" key="1">
    <citation type="journal article" date="2020" name="mSystems">
        <title>Genome- and Community-Level Interaction Insights into Carbon Utilization and Element Cycling Functions of Hydrothermarchaeota in Hydrothermal Sediment.</title>
        <authorList>
            <person name="Zhou Z."/>
            <person name="Liu Y."/>
            <person name="Xu W."/>
            <person name="Pan J."/>
            <person name="Luo Z.H."/>
            <person name="Li M."/>
        </authorList>
    </citation>
    <scope>NUCLEOTIDE SEQUENCE [LARGE SCALE GENOMIC DNA]</scope>
    <source>
        <strain evidence="14">SpSt-479</strain>
    </source>
</reference>
<dbReference type="PANTHER" id="PTHR43513">
    <property type="entry name" value="DIHYDROOROTATE DEHYDROGENASE B (NAD(+)), ELECTRON TRANSFER SUBUNIT"/>
    <property type="match status" value="1"/>
</dbReference>
<dbReference type="AlphaFoldDB" id="A0A7V3E6W8"/>
<evidence type="ECO:0000256" key="3">
    <source>
        <dbReference type="ARBA" id="ARBA00022630"/>
    </source>
</evidence>
<evidence type="ECO:0000256" key="8">
    <source>
        <dbReference type="ARBA" id="ARBA00023004"/>
    </source>
</evidence>
<dbReference type="SUPFAM" id="SSF63380">
    <property type="entry name" value="Riboflavin synthase domain-like"/>
    <property type="match status" value="1"/>
</dbReference>
<keyword evidence="2" id="KW-0813">Transport</keyword>
<evidence type="ECO:0000256" key="4">
    <source>
        <dbReference type="ARBA" id="ARBA00022714"/>
    </source>
</evidence>
<feature type="binding site" evidence="12">
    <location>
        <position position="240"/>
    </location>
    <ligand>
        <name>[2Fe-2S] cluster</name>
        <dbReference type="ChEBI" id="CHEBI:190135"/>
    </ligand>
</feature>
<keyword evidence="7" id="KW-0249">Electron transport</keyword>
<keyword evidence="9 12" id="KW-0411">Iron-sulfur</keyword>
<dbReference type="InterPro" id="IPR037117">
    <property type="entry name" value="Dihydroorotate_DH_ele_sf"/>
</dbReference>
<evidence type="ECO:0000256" key="10">
    <source>
        <dbReference type="ARBA" id="ARBA00034078"/>
    </source>
</evidence>
<dbReference type="PANTHER" id="PTHR43513:SF3">
    <property type="entry name" value="DIHYDROOROTATE DEHYDROGENASE B (NAD(+)), ELECTRON TRANSFER SUBUNIT-RELATED"/>
    <property type="match status" value="1"/>
</dbReference>
<keyword evidence="6 11" id="KW-0274">FAD</keyword>
<accession>A0A7V3E6W8</accession>
<evidence type="ECO:0000256" key="11">
    <source>
        <dbReference type="PIRSR" id="PIRSR006816-1"/>
    </source>
</evidence>
<keyword evidence="4 12" id="KW-0001">2Fe-2S</keyword>
<comment type="similarity">
    <text evidence="1">Belongs to the PyrK family.</text>
</comment>
<dbReference type="InterPro" id="IPR039261">
    <property type="entry name" value="FNR_nucleotide-bd"/>
</dbReference>
<name>A0A7V3E6W8_9BACT</name>
<evidence type="ECO:0000259" key="13">
    <source>
        <dbReference type="PROSITE" id="PS51384"/>
    </source>
</evidence>
<keyword evidence="5 12" id="KW-0479">Metal-binding</keyword>
<comment type="cofactor">
    <cofactor evidence="10">
        <name>[2Fe-2S] cluster</name>
        <dbReference type="ChEBI" id="CHEBI:190135"/>
    </cofactor>
</comment>
<dbReference type="GO" id="GO:0016491">
    <property type="term" value="F:oxidoreductase activity"/>
    <property type="evidence" value="ECO:0007669"/>
    <property type="project" value="InterPro"/>
</dbReference>
<feature type="binding site" evidence="12">
    <location>
        <position position="225"/>
    </location>
    <ligand>
        <name>[2Fe-2S] cluster</name>
        <dbReference type="ChEBI" id="CHEBI:190135"/>
    </ligand>
</feature>
<gene>
    <name evidence="14" type="ORF">ENS31_06890</name>
</gene>
<evidence type="ECO:0000256" key="5">
    <source>
        <dbReference type="ARBA" id="ARBA00022723"/>
    </source>
</evidence>